<dbReference type="AlphaFoldDB" id="A0AAU7S3D6"/>
<accession>A0AAU7S3D6</accession>
<dbReference type="InterPro" id="IPR012001">
    <property type="entry name" value="Thiamin_PyroP_enz_TPP-bd_dom"/>
</dbReference>
<organism evidence="7">
    <name type="scientific">Rhizobium sp. ZPR3</name>
    <dbReference type="NCBI Taxonomy" id="3158967"/>
    <lineage>
        <taxon>Bacteria</taxon>
        <taxon>Pseudomonadati</taxon>
        <taxon>Pseudomonadota</taxon>
        <taxon>Alphaproteobacteria</taxon>
        <taxon>Hyphomicrobiales</taxon>
        <taxon>Rhizobiaceae</taxon>
        <taxon>Rhizobium/Agrobacterium group</taxon>
        <taxon>Rhizobium</taxon>
    </lineage>
</organism>
<dbReference type="SUPFAM" id="SSF52518">
    <property type="entry name" value="Thiamin diphosphate-binding fold (THDP-binding)"/>
    <property type="match status" value="2"/>
</dbReference>
<dbReference type="EC" id="2.2.1.6" evidence="7"/>
<evidence type="ECO:0000256" key="1">
    <source>
        <dbReference type="ARBA" id="ARBA00007812"/>
    </source>
</evidence>
<dbReference type="GO" id="GO:0050660">
    <property type="term" value="F:flavin adenine dinucleotide binding"/>
    <property type="evidence" value="ECO:0007669"/>
    <property type="project" value="TreeGrafter"/>
</dbReference>
<evidence type="ECO:0000259" key="6">
    <source>
        <dbReference type="Pfam" id="PF02776"/>
    </source>
</evidence>
<dbReference type="EMBL" id="CP157962">
    <property type="protein sequence ID" value="XBT96899.1"/>
    <property type="molecule type" value="Genomic_DNA"/>
</dbReference>
<proteinExistence type="inferred from homology"/>
<dbReference type="SUPFAM" id="SSF52467">
    <property type="entry name" value="DHS-like NAD/FAD-binding domain"/>
    <property type="match status" value="1"/>
</dbReference>
<name>A0AAU7S3D6_9HYPH</name>
<dbReference type="GO" id="GO:0009099">
    <property type="term" value="P:L-valine biosynthetic process"/>
    <property type="evidence" value="ECO:0007669"/>
    <property type="project" value="TreeGrafter"/>
</dbReference>
<keyword evidence="7" id="KW-0614">Plasmid</keyword>
<keyword evidence="7" id="KW-0808">Transferase</keyword>
<sequence length="552" mass="60286">MTKGSDLLVAALENEGVDRIFGIPGEENLDVVESIRKSSIQLVLTRHEQAAAFMAATYGRLTGKPGVCLTTLGPGALNLSTGAAYALLGAMPMVMITGQKGILSSRQARFQVVDVVASMKPLTKLARQIVSPQMIPTMVREAFRIAQEERPGPVHLELPEDIAAEECEPVALIAPHQLELPIASDAALDRAAGLIIAAKRPLLMLGAAASRPRSTSDIAQFVIRTGIPFFTTQMGKGTVPGGTELYMGTAALSERDYVHEAIEQADLIITIGHDTIEKPPFIMGKGGPNVVHVGYQPATVEQVYFPQSEVIGDIGPSLKALADRLEGKLPNAQALLHLRERILDRIADRATEDRFTPQRLVHDIREVMPHDGILALDNGMYKIWFARNYRTRMANTLLLDNALATMGAGLPSAMVASMLYPERRVMAVCGDGGFMMNSQEIETAVRLKLNLVILVIEDDAYGMIRWKQAVDEFPDFGMTFGNPDFVKYAQSYGAKGTRVDDISQFKQALEDAFSRGGVHVVNVPVDYSENERVLVKELRERLPAILEDQDDA</sequence>
<dbReference type="NCBIfam" id="NF006187">
    <property type="entry name" value="PRK08322.1"/>
    <property type="match status" value="1"/>
</dbReference>
<dbReference type="InterPro" id="IPR012000">
    <property type="entry name" value="Thiamin_PyroP_enz_cen_dom"/>
</dbReference>
<protein>
    <submittedName>
        <fullName evidence="7">Acetolactate synthase large subunit</fullName>
        <ecNumber evidence="7">2.2.1.6</ecNumber>
    </submittedName>
</protein>
<evidence type="ECO:0000259" key="4">
    <source>
        <dbReference type="Pfam" id="PF00205"/>
    </source>
</evidence>
<comment type="similarity">
    <text evidence="1 3">Belongs to the TPP enzyme family.</text>
</comment>
<evidence type="ECO:0000256" key="2">
    <source>
        <dbReference type="ARBA" id="ARBA00023052"/>
    </source>
</evidence>
<dbReference type="PANTHER" id="PTHR18968">
    <property type="entry name" value="THIAMINE PYROPHOSPHATE ENZYMES"/>
    <property type="match status" value="1"/>
</dbReference>
<dbReference type="InterPro" id="IPR029035">
    <property type="entry name" value="DHS-like_NAD/FAD-binding_dom"/>
</dbReference>
<dbReference type="RefSeq" id="WP_349961755.1">
    <property type="nucleotide sequence ID" value="NZ_CP157962.1"/>
</dbReference>
<dbReference type="Pfam" id="PF02775">
    <property type="entry name" value="TPP_enzyme_C"/>
    <property type="match status" value="1"/>
</dbReference>
<dbReference type="CDD" id="cd02010">
    <property type="entry name" value="TPP_ALS"/>
    <property type="match status" value="1"/>
</dbReference>
<dbReference type="GO" id="GO:0000287">
    <property type="term" value="F:magnesium ion binding"/>
    <property type="evidence" value="ECO:0007669"/>
    <property type="project" value="InterPro"/>
</dbReference>
<geneLocation type="plasmid" evidence="7">
    <name>unnamed2</name>
</geneLocation>
<keyword evidence="2 3" id="KW-0786">Thiamine pyrophosphate</keyword>
<dbReference type="InterPro" id="IPR029061">
    <property type="entry name" value="THDP-binding"/>
</dbReference>
<dbReference type="CDD" id="cd07035">
    <property type="entry name" value="TPP_PYR_POX_like"/>
    <property type="match status" value="1"/>
</dbReference>
<dbReference type="Pfam" id="PF00205">
    <property type="entry name" value="TPP_enzyme_M"/>
    <property type="match status" value="1"/>
</dbReference>
<feature type="domain" description="Thiamine pyrophosphate enzyme TPP-binding" evidence="5">
    <location>
        <begin position="377"/>
        <end position="523"/>
    </location>
</feature>
<dbReference type="GO" id="GO:0009097">
    <property type="term" value="P:isoleucine biosynthetic process"/>
    <property type="evidence" value="ECO:0007669"/>
    <property type="project" value="TreeGrafter"/>
</dbReference>
<evidence type="ECO:0000256" key="3">
    <source>
        <dbReference type="RuleBase" id="RU362132"/>
    </source>
</evidence>
<evidence type="ECO:0000313" key="7">
    <source>
        <dbReference type="EMBL" id="XBT96899.1"/>
    </source>
</evidence>
<dbReference type="Pfam" id="PF02776">
    <property type="entry name" value="TPP_enzyme_N"/>
    <property type="match status" value="1"/>
</dbReference>
<dbReference type="InterPro" id="IPR045229">
    <property type="entry name" value="TPP_enz"/>
</dbReference>
<feature type="domain" description="Thiamine pyrophosphate enzyme central" evidence="4">
    <location>
        <begin position="188"/>
        <end position="321"/>
    </location>
</feature>
<gene>
    <name evidence="7" type="ORF">ABM479_32170</name>
</gene>
<dbReference type="Gene3D" id="3.40.50.1220">
    <property type="entry name" value="TPP-binding domain"/>
    <property type="match status" value="1"/>
</dbReference>
<dbReference type="FunFam" id="3.40.50.970:FF:000007">
    <property type="entry name" value="Acetolactate synthase"/>
    <property type="match status" value="1"/>
</dbReference>
<reference evidence="7" key="1">
    <citation type="submission" date="2024-06" db="EMBL/GenBank/DDBJ databases">
        <authorList>
            <person name="Li T."/>
            <person name="Gao R."/>
        </authorList>
    </citation>
    <scope>NUCLEOTIDE SEQUENCE</scope>
    <source>
        <strain evidence="7">ZPR3</strain>
        <plasmid evidence="7">unnamed2</plasmid>
    </source>
</reference>
<dbReference type="GO" id="GO:0030976">
    <property type="term" value="F:thiamine pyrophosphate binding"/>
    <property type="evidence" value="ECO:0007669"/>
    <property type="project" value="InterPro"/>
</dbReference>
<dbReference type="PANTHER" id="PTHR18968:SF129">
    <property type="entry name" value="ACETOLACTATE SYNTHASE"/>
    <property type="match status" value="1"/>
</dbReference>
<dbReference type="GO" id="GO:0005948">
    <property type="term" value="C:acetolactate synthase complex"/>
    <property type="evidence" value="ECO:0007669"/>
    <property type="project" value="TreeGrafter"/>
</dbReference>
<evidence type="ECO:0000259" key="5">
    <source>
        <dbReference type="Pfam" id="PF02775"/>
    </source>
</evidence>
<dbReference type="InterPro" id="IPR011766">
    <property type="entry name" value="TPP_enzyme_TPP-bd"/>
</dbReference>
<dbReference type="Gene3D" id="3.40.50.970">
    <property type="match status" value="2"/>
</dbReference>
<feature type="domain" description="Thiamine pyrophosphate enzyme N-terminal TPP-binding" evidence="6">
    <location>
        <begin position="3"/>
        <end position="116"/>
    </location>
</feature>
<dbReference type="GO" id="GO:0003984">
    <property type="term" value="F:acetolactate synthase activity"/>
    <property type="evidence" value="ECO:0007669"/>
    <property type="project" value="UniProtKB-EC"/>
</dbReference>